<sequence length="492" mass="57873">MKNLNYFTLLGLSFEPVEEDEEKIKKAIEVKRAYWSSMINHPSKSFEAKLFLEKLPEIQKIMLGNKEERLKYVKEAKIQRDKILRDAKIRLSRTISVLSAKGYITYEEFESIVSRYPELGRSFVLAKTKIHLKEAPRKHSFVEPLLYKKIRVNLDILNITSLYNFLNMKNTATIVELQEANARIYEEIRRIGKKDMKATAKGELHGLCKIVFKTRSTKEEYDQILRKEKLNYIDEILDICAVKRVIYENEYSIIKEIIIEDGFLKEEAKDYILGYCIRNKVCLLVGEEINSKGYMEKNAEKNQVEATKNKADGYKYNEDFIEVTKDPLIYKQNKSNYTKAENRGKENTETQSYKHEVYDVLTKVGDRYIKVYWKNPTIPHYIEVWKKEGDIPMFRGDGQLIAKTKAMEVIDYQVENGKTYGYLIKVIYTKDNKEYETEGRTCFDTPKAPKNIDETNDYKEYTYNKNVSSSQSRNKGKNTFFERAKSFFQGWV</sequence>
<dbReference type="eggNOG" id="COG1262">
    <property type="taxonomic scope" value="Bacteria"/>
</dbReference>
<protein>
    <submittedName>
        <fullName evidence="1">Uncharacterized protein</fullName>
    </submittedName>
</protein>
<dbReference type="HOGENOM" id="CLU_554023_0_0_9"/>
<gene>
    <name evidence="1" type="ordered locus">Clocel_1280</name>
</gene>
<accession>D9SVB1</accession>
<name>D9SVB1_CLOC7</name>
<reference evidence="1 2" key="1">
    <citation type="submission" date="2010-08" db="EMBL/GenBank/DDBJ databases">
        <title>Complete sequence of Clostridium cellulovorans 743B.</title>
        <authorList>
            <consortium name="US DOE Joint Genome Institute"/>
            <person name="Lucas S."/>
            <person name="Copeland A."/>
            <person name="Lapidus A."/>
            <person name="Cheng J.-F."/>
            <person name="Bruce D."/>
            <person name="Goodwin L."/>
            <person name="Pitluck S."/>
            <person name="Chertkov O."/>
            <person name="Detter J.C."/>
            <person name="Han C."/>
            <person name="Tapia R."/>
            <person name="Land M."/>
            <person name="Hauser L."/>
            <person name="Chang Y.-J."/>
            <person name="Jeffries C."/>
            <person name="Kyrpides N."/>
            <person name="Ivanova N."/>
            <person name="Mikhailova N."/>
            <person name="Hemme C.L."/>
            <person name="Woyke T."/>
        </authorList>
    </citation>
    <scope>NUCLEOTIDE SEQUENCE [LARGE SCALE GENOMIC DNA]</scope>
    <source>
        <strain evidence="2">ATCC 35296 / DSM 3052 / OCM 3 / 743B</strain>
    </source>
</reference>
<keyword evidence="2" id="KW-1185">Reference proteome</keyword>
<organism evidence="1 2">
    <name type="scientific">Clostridium cellulovorans (strain ATCC 35296 / DSM 3052 / OCM 3 / 743B)</name>
    <dbReference type="NCBI Taxonomy" id="573061"/>
    <lineage>
        <taxon>Bacteria</taxon>
        <taxon>Bacillati</taxon>
        <taxon>Bacillota</taxon>
        <taxon>Clostridia</taxon>
        <taxon>Eubacteriales</taxon>
        <taxon>Clostridiaceae</taxon>
        <taxon>Clostridium</taxon>
    </lineage>
</organism>
<dbReference type="STRING" id="573061.Clocel_1280"/>
<dbReference type="EMBL" id="CP002160">
    <property type="protein sequence ID" value="ADL51035.1"/>
    <property type="molecule type" value="Genomic_DNA"/>
</dbReference>
<dbReference type="OrthoDB" id="1933111at2"/>
<dbReference type="Proteomes" id="UP000002730">
    <property type="component" value="Chromosome"/>
</dbReference>
<evidence type="ECO:0000313" key="2">
    <source>
        <dbReference type="Proteomes" id="UP000002730"/>
    </source>
</evidence>
<proteinExistence type="predicted"/>
<dbReference type="RefSeq" id="WP_010076106.1">
    <property type="nucleotide sequence ID" value="NC_014393.1"/>
</dbReference>
<dbReference type="AlphaFoldDB" id="D9SVB1"/>
<evidence type="ECO:0000313" key="1">
    <source>
        <dbReference type="EMBL" id="ADL51035.1"/>
    </source>
</evidence>
<dbReference type="KEGG" id="ccb:Clocel_1280"/>